<dbReference type="SUPFAM" id="SSF56349">
    <property type="entry name" value="DNA breaking-rejoining enzymes"/>
    <property type="match status" value="1"/>
</dbReference>
<dbReference type="InterPro" id="IPR002104">
    <property type="entry name" value="Integrase_catalytic"/>
</dbReference>
<comment type="similarity">
    <text evidence="1">Belongs to the 'phage' integrase family.</text>
</comment>
<evidence type="ECO:0000256" key="5">
    <source>
        <dbReference type="ARBA" id="ARBA00023125"/>
    </source>
</evidence>
<accession>A0A8S5VFI3</accession>
<evidence type="ECO:0000256" key="1">
    <source>
        <dbReference type="ARBA" id="ARBA00008857"/>
    </source>
</evidence>
<dbReference type="GO" id="GO:0006310">
    <property type="term" value="P:DNA recombination"/>
    <property type="evidence" value="ECO:0007669"/>
    <property type="project" value="UniProtKB-KW"/>
</dbReference>
<dbReference type="PROSITE" id="PS51900">
    <property type="entry name" value="CB"/>
    <property type="match status" value="1"/>
</dbReference>
<dbReference type="GO" id="GO:0044826">
    <property type="term" value="P:viral genome integration into host DNA"/>
    <property type="evidence" value="ECO:0007669"/>
    <property type="project" value="UniProtKB-KW"/>
</dbReference>
<proteinExistence type="inferred from homology"/>
<keyword evidence="6" id="KW-0233">DNA recombination</keyword>
<dbReference type="PANTHER" id="PTHR30349">
    <property type="entry name" value="PHAGE INTEGRASE-RELATED"/>
    <property type="match status" value="1"/>
</dbReference>
<dbReference type="InterPro" id="IPR013762">
    <property type="entry name" value="Integrase-like_cat_sf"/>
</dbReference>
<dbReference type="EMBL" id="BK016258">
    <property type="protein sequence ID" value="DAG05363.1"/>
    <property type="molecule type" value="Genomic_DNA"/>
</dbReference>
<keyword evidence="5 8" id="KW-0238">DNA-binding</keyword>
<reference evidence="11" key="1">
    <citation type="journal article" date="2021" name="Proc. Natl. Acad. Sci. U.S.A.">
        <title>A Catalog of Tens of Thousands of Viruses from Human Metagenomes Reveals Hidden Associations with Chronic Diseases.</title>
        <authorList>
            <person name="Tisza M.J."/>
            <person name="Buck C.B."/>
        </authorList>
    </citation>
    <scope>NUCLEOTIDE SEQUENCE</scope>
    <source>
        <strain evidence="11">Ctai52</strain>
    </source>
</reference>
<organism evidence="11">
    <name type="scientific">Myoviridae sp. ctai52</name>
    <dbReference type="NCBI Taxonomy" id="2825134"/>
    <lineage>
        <taxon>Viruses</taxon>
        <taxon>Duplodnaviria</taxon>
        <taxon>Heunggongvirae</taxon>
        <taxon>Uroviricota</taxon>
        <taxon>Caudoviricetes</taxon>
    </lineage>
</organism>
<dbReference type="GO" id="GO:0016787">
    <property type="term" value="F:hydrolase activity"/>
    <property type="evidence" value="ECO:0007669"/>
    <property type="project" value="UniProtKB-KW"/>
</dbReference>
<dbReference type="GO" id="GO:0003677">
    <property type="term" value="F:DNA binding"/>
    <property type="evidence" value="ECO:0007669"/>
    <property type="project" value="UniProtKB-UniRule"/>
</dbReference>
<evidence type="ECO:0000256" key="7">
    <source>
        <dbReference type="ARBA" id="ARBA00023195"/>
    </source>
</evidence>
<dbReference type="GO" id="GO:0075713">
    <property type="term" value="P:establishment of integrated proviral latency"/>
    <property type="evidence" value="ECO:0007669"/>
    <property type="project" value="UniProtKB-KW"/>
</dbReference>
<dbReference type="Gene3D" id="1.10.150.130">
    <property type="match status" value="1"/>
</dbReference>
<feature type="domain" description="Tyr recombinase" evidence="9">
    <location>
        <begin position="115"/>
        <end position="289"/>
    </location>
</feature>
<protein>
    <recommendedName>
        <fullName evidence="2">Integrase</fullName>
    </recommendedName>
</protein>
<dbReference type="GO" id="GO:0015074">
    <property type="term" value="P:DNA integration"/>
    <property type="evidence" value="ECO:0007669"/>
    <property type="project" value="InterPro"/>
</dbReference>
<dbReference type="PANTHER" id="PTHR30349:SF89">
    <property type="entry name" value="INTEGRASE_RECOMBINASE"/>
    <property type="match status" value="1"/>
</dbReference>
<keyword evidence="3" id="KW-0808">Transferase</keyword>
<evidence type="ECO:0000256" key="8">
    <source>
        <dbReference type="PROSITE-ProRule" id="PRU01248"/>
    </source>
</evidence>
<dbReference type="InterPro" id="IPR050090">
    <property type="entry name" value="Tyrosine_recombinase_XerCD"/>
</dbReference>
<keyword evidence="7" id="KW-1160">Virus entry into host cell</keyword>
<feature type="domain" description="Core-binding (CB)" evidence="10">
    <location>
        <begin position="4"/>
        <end position="82"/>
    </location>
</feature>
<evidence type="ECO:0000256" key="6">
    <source>
        <dbReference type="ARBA" id="ARBA00023172"/>
    </source>
</evidence>
<keyword evidence="4" id="KW-0378">Hydrolase</keyword>
<dbReference type="InterPro" id="IPR011010">
    <property type="entry name" value="DNA_brk_join_enz"/>
</dbReference>
<evidence type="ECO:0000256" key="3">
    <source>
        <dbReference type="ARBA" id="ARBA00022679"/>
    </source>
</evidence>
<evidence type="ECO:0000259" key="9">
    <source>
        <dbReference type="PROSITE" id="PS51898"/>
    </source>
</evidence>
<sequence length="293" mass="34861">MKKSEIKEKIKPYLLEEKLDEKAERTQKQYERVITMFVNSLKNEEVTKTDLMEFKSYLIDNYKPKTVSNYIVIVNKFIKYLELTSNGDNDFDFDKLKKYYSKQTLKNIKIQQKASLDEVLEPEDLKRMLRMAKRKDYEMYLIMKIFSFTGIRAGELKFFTVENIASNYIEVRNKGKIREIILRQDLRKDLLNYCKDKNITSGYIFKGKKDETMLHHTTVYNRLKKVAGMCRGIKIDKVHPHSFRHLFAIKFMQEGGDISELKDILGHSSIDTTSIYTRTTAKMKRKRLEKMKY</sequence>
<evidence type="ECO:0000259" key="10">
    <source>
        <dbReference type="PROSITE" id="PS51900"/>
    </source>
</evidence>
<evidence type="ECO:0000313" key="11">
    <source>
        <dbReference type="EMBL" id="DAG05363.1"/>
    </source>
</evidence>
<dbReference type="Pfam" id="PF00589">
    <property type="entry name" value="Phage_integrase"/>
    <property type="match status" value="1"/>
</dbReference>
<dbReference type="InterPro" id="IPR010998">
    <property type="entry name" value="Integrase_recombinase_N"/>
</dbReference>
<dbReference type="PROSITE" id="PS51898">
    <property type="entry name" value="TYR_RECOMBINASE"/>
    <property type="match status" value="1"/>
</dbReference>
<name>A0A8S5VFI3_9CAUD</name>
<dbReference type="Gene3D" id="1.10.443.10">
    <property type="entry name" value="Intergrase catalytic core"/>
    <property type="match status" value="1"/>
</dbReference>
<dbReference type="InterPro" id="IPR044068">
    <property type="entry name" value="CB"/>
</dbReference>
<keyword evidence="7" id="KW-1179">Viral genome integration</keyword>
<evidence type="ECO:0000256" key="2">
    <source>
        <dbReference type="ARBA" id="ARBA00016082"/>
    </source>
</evidence>
<evidence type="ECO:0000256" key="4">
    <source>
        <dbReference type="ARBA" id="ARBA00022801"/>
    </source>
</evidence>
<keyword evidence="7" id="KW-0229">DNA integration</keyword>
<dbReference type="GO" id="GO:0016740">
    <property type="term" value="F:transferase activity"/>
    <property type="evidence" value="ECO:0007669"/>
    <property type="project" value="UniProtKB-KW"/>
</dbReference>